<dbReference type="EMBL" id="LAQU01000035">
    <property type="protein sequence ID" value="KKB61669.1"/>
    <property type="molecule type" value="Genomic_DNA"/>
</dbReference>
<proteinExistence type="inferred from homology"/>
<gene>
    <name evidence="4" type="ORF">WM40_21960</name>
</gene>
<comment type="similarity">
    <text evidence="1">Belongs to the sulfotransferase 1 family.</text>
</comment>
<protein>
    <submittedName>
        <fullName evidence="4">Sulfotransferase</fullName>
    </submittedName>
</protein>
<keyword evidence="2 4" id="KW-0808">Transferase</keyword>
<dbReference type="Proteomes" id="UP000033618">
    <property type="component" value="Unassembled WGS sequence"/>
</dbReference>
<evidence type="ECO:0000256" key="2">
    <source>
        <dbReference type="ARBA" id="ARBA00022679"/>
    </source>
</evidence>
<dbReference type="InterPro" id="IPR000863">
    <property type="entry name" value="Sulfotransferase_dom"/>
</dbReference>
<dbReference type="InterPro" id="IPR027417">
    <property type="entry name" value="P-loop_NTPase"/>
</dbReference>
<dbReference type="RefSeq" id="WP_024905844.1">
    <property type="nucleotide sequence ID" value="NZ_CADFGU010000011.1"/>
</dbReference>
<dbReference type="Gene3D" id="3.40.50.300">
    <property type="entry name" value="P-loop containing nucleotide triphosphate hydrolases"/>
    <property type="match status" value="1"/>
</dbReference>
<reference evidence="4 5" key="1">
    <citation type="submission" date="2015-03" db="EMBL/GenBank/DDBJ databases">
        <title>Draft Genome Sequence of Burkholderia andropogonis type strain ICMP2807, isolated from Sorghum bicolor.</title>
        <authorList>
            <person name="Lopes-Santos L."/>
            <person name="Castro D.B."/>
            <person name="Ottoboni L.M."/>
            <person name="Park D."/>
            <person name="Weirc B.S."/>
            <person name="Destefano S.A."/>
        </authorList>
    </citation>
    <scope>NUCLEOTIDE SEQUENCE [LARGE SCALE GENOMIC DNA]</scope>
    <source>
        <strain evidence="4 5">ICMP2807</strain>
    </source>
</reference>
<dbReference type="SUPFAM" id="SSF52540">
    <property type="entry name" value="P-loop containing nucleoside triphosphate hydrolases"/>
    <property type="match status" value="1"/>
</dbReference>
<dbReference type="Pfam" id="PF00685">
    <property type="entry name" value="Sulfotransfer_1"/>
    <property type="match status" value="1"/>
</dbReference>
<evidence type="ECO:0000313" key="5">
    <source>
        <dbReference type="Proteomes" id="UP000033618"/>
    </source>
</evidence>
<sequence>MNDIRYPEKQREYENKFFDSTVWNDFRFRDDDIVIASYAKAGTTLLQQMVAQLIFDGAEETDVSVISPWLDSVFPEKQIKLDRVESQTHRRFLKTHLPVDALVFSKSAKYLYIARDGRDIALSLYDHQLAISQNAQASLDASTGQTGRLRVVSAPPSSVVAYFNGWLNMNGQPFWPFWENVRSWWAVRHLPNVLFVHFANLVNDMPGEFRRIAEFIATPVDPSRWPELLKHCSFDYMKHHAARYVPQGSALWKDGGRAFFSKGQSGRWQGVLPPESSDEYDRHATAELGKDCARWLATAERAILQQSDGGCRTC</sequence>
<evidence type="ECO:0000313" key="4">
    <source>
        <dbReference type="EMBL" id="KKB61669.1"/>
    </source>
</evidence>
<keyword evidence="5" id="KW-1185">Reference proteome</keyword>
<evidence type="ECO:0000256" key="1">
    <source>
        <dbReference type="ARBA" id="ARBA00005771"/>
    </source>
</evidence>
<dbReference type="STRING" id="28092.WM40_21960"/>
<evidence type="ECO:0000259" key="3">
    <source>
        <dbReference type="Pfam" id="PF00685"/>
    </source>
</evidence>
<dbReference type="PATRIC" id="fig|28092.6.peg.5171"/>
<dbReference type="PANTHER" id="PTHR11783">
    <property type="entry name" value="SULFOTRANSFERASE SULT"/>
    <property type="match status" value="1"/>
</dbReference>
<dbReference type="AlphaFoldDB" id="A0A0F5JVL8"/>
<feature type="domain" description="Sulfotransferase" evidence="3">
    <location>
        <begin position="30"/>
        <end position="288"/>
    </location>
</feature>
<accession>A0A0F5JVL8</accession>
<name>A0A0F5JVL8_9BURK</name>
<organism evidence="4 5">
    <name type="scientific">Robbsia andropogonis</name>
    <dbReference type="NCBI Taxonomy" id="28092"/>
    <lineage>
        <taxon>Bacteria</taxon>
        <taxon>Pseudomonadati</taxon>
        <taxon>Pseudomonadota</taxon>
        <taxon>Betaproteobacteria</taxon>
        <taxon>Burkholderiales</taxon>
        <taxon>Burkholderiaceae</taxon>
        <taxon>Robbsia</taxon>
    </lineage>
</organism>
<dbReference type="GO" id="GO:0008146">
    <property type="term" value="F:sulfotransferase activity"/>
    <property type="evidence" value="ECO:0007669"/>
    <property type="project" value="InterPro"/>
</dbReference>
<comment type="caution">
    <text evidence="4">The sequence shown here is derived from an EMBL/GenBank/DDBJ whole genome shotgun (WGS) entry which is preliminary data.</text>
</comment>